<name>A0ABT2DYX6_9ENTR</name>
<dbReference type="SUPFAM" id="SSF53850">
    <property type="entry name" value="Periplasmic binding protein-like II"/>
    <property type="match status" value="1"/>
</dbReference>
<dbReference type="InterPro" id="IPR050389">
    <property type="entry name" value="LysR-type_TF"/>
</dbReference>
<evidence type="ECO:0000256" key="2">
    <source>
        <dbReference type="ARBA" id="ARBA00023015"/>
    </source>
</evidence>
<evidence type="ECO:0000313" key="5">
    <source>
        <dbReference type="EMBL" id="MCS2160408.1"/>
    </source>
</evidence>
<keyword evidence="6" id="KW-1185">Reference proteome</keyword>
<keyword evidence="4" id="KW-0804">Transcription</keyword>
<protein>
    <submittedName>
        <fullName evidence="5">Uncharacterized protein</fullName>
    </submittedName>
</protein>
<reference evidence="5 6" key="1">
    <citation type="submission" date="2022-04" db="EMBL/GenBank/DDBJ databases">
        <title>Proposal of a three novel species of Scandinavium, Scandinavium hiltneri, Scandinavium manionii, Scandinavium tedordense.</title>
        <authorList>
            <person name="Maddock D.W."/>
            <person name="Brady C.L."/>
            <person name="Denman S."/>
            <person name="Arnold D."/>
        </authorList>
    </citation>
    <scope>NUCLEOTIDE SEQUENCE [LARGE SCALE GENOMIC DNA]</scope>
    <source>
        <strain evidence="5 6">H11S7</strain>
    </source>
</reference>
<sequence>MKPNTLATELSQRYQGMMQDYFPEESMSSSLSRAFTISTYSLLEFMLALEWGNSVQKGAELSFVPTEVNDTRRLAALRNKEVDIDIGSRLPVDSAIVQMKLFSSDVGIIARKGHPTISDRFTTADWHENGHVLWSRGMHFISDDIEQTRNFRNLFDQQNKVWTSSSTLNVTLLCAYSDAITRMPVRLGHKLESVLPVTLFNLPDNLQMTYECYLHYHHSLSNDQIFQQVIAKIQQTL</sequence>
<keyword evidence="2" id="KW-0805">Transcription regulation</keyword>
<dbReference type="EMBL" id="JALIGE010000069">
    <property type="protein sequence ID" value="MCS2160408.1"/>
    <property type="molecule type" value="Genomic_DNA"/>
</dbReference>
<organism evidence="5 6">
    <name type="scientific">Scandinavium hiltneri</name>
    <dbReference type="NCBI Taxonomy" id="2926519"/>
    <lineage>
        <taxon>Bacteria</taxon>
        <taxon>Pseudomonadati</taxon>
        <taxon>Pseudomonadota</taxon>
        <taxon>Gammaproteobacteria</taxon>
        <taxon>Enterobacterales</taxon>
        <taxon>Enterobacteriaceae</taxon>
        <taxon>Scandinavium</taxon>
    </lineage>
</organism>
<accession>A0ABT2DYX6</accession>
<evidence type="ECO:0000256" key="3">
    <source>
        <dbReference type="ARBA" id="ARBA00023125"/>
    </source>
</evidence>
<evidence type="ECO:0000313" key="6">
    <source>
        <dbReference type="Proteomes" id="UP001205357"/>
    </source>
</evidence>
<comment type="similarity">
    <text evidence="1">Belongs to the LysR transcriptional regulatory family.</text>
</comment>
<evidence type="ECO:0000256" key="1">
    <source>
        <dbReference type="ARBA" id="ARBA00009437"/>
    </source>
</evidence>
<gene>
    <name evidence="5" type="ORF">MUU47_04570</name>
</gene>
<dbReference type="PANTHER" id="PTHR30118:SF11">
    <property type="entry name" value="HTH-TYPE TRANSCRIPTIONAL REGULATOR YIDZ"/>
    <property type="match status" value="1"/>
</dbReference>
<proteinExistence type="inferred from homology"/>
<dbReference type="Gene3D" id="3.40.190.10">
    <property type="entry name" value="Periplasmic binding protein-like II"/>
    <property type="match status" value="2"/>
</dbReference>
<keyword evidence="3" id="KW-0238">DNA-binding</keyword>
<dbReference type="RefSeq" id="WP_258986980.1">
    <property type="nucleotide sequence ID" value="NZ_JALIGE010000069.1"/>
</dbReference>
<evidence type="ECO:0000256" key="4">
    <source>
        <dbReference type="ARBA" id="ARBA00023163"/>
    </source>
</evidence>
<comment type="caution">
    <text evidence="5">The sequence shown here is derived from an EMBL/GenBank/DDBJ whole genome shotgun (WGS) entry which is preliminary data.</text>
</comment>
<dbReference type="PANTHER" id="PTHR30118">
    <property type="entry name" value="HTH-TYPE TRANSCRIPTIONAL REGULATOR LEUO-RELATED"/>
    <property type="match status" value="1"/>
</dbReference>
<dbReference type="Proteomes" id="UP001205357">
    <property type="component" value="Unassembled WGS sequence"/>
</dbReference>